<dbReference type="PANTHER" id="PTHR22749:SF6">
    <property type="entry name" value="RIBOFLAVIN KINASE"/>
    <property type="match status" value="1"/>
</dbReference>
<keyword evidence="10" id="KW-1185">Reference proteome</keyword>
<evidence type="ECO:0000256" key="5">
    <source>
        <dbReference type="ARBA" id="ARBA00022777"/>
    </source>
</evidence>
<comment type="caution">
    <text evidence="9">The sequence shown here is derived from an EMBL/GenBank/DDBJ whole genome shotgun (WGS) entry which is preliminary data.</text>
</comment>
<keyword evidence="3" id="KW-0808">Transferase</keyword>
<dbReference type="GO" id="GO:0005524">
    <property type="term" value="F:ATP binding"/>
    <property type="evidence" value="ECO:0007669"/>
    <property type="project" value="UniProtKB-KW"/>
</dbReference>
<evidence type="ECO:0000313" key="9">
    <source>
        <dbReference type="EMBL" id="RDW66601.1"/>
    </source>
</evidence>
<evidence type="ECO:0000256" key="8">
    <source>
        <dbReference type="SAM" id="MobiDB-lite"/>
    </source>
</evidence>
<dbReference type="Proteomes" id="UP000256328">
    <property type="component" value="Unassembled WGS sequence"/>
</dbReference>
<feature type="region of interest" description="Disordered" evidence="8">
    <location>
        <begin position="1"/>
        <end position="32"/>
    </location>
</feature>
<keyword evidence="5" id="KW-0418">Kinase</keyword>
<dbReference type="PANTHER" id="PTHR22749">
    <property type="entry name" value="RIBOFLAVIN KINASE/FMN ADENYLYLTRANSFERASE"/>
    <property type="match status" value="1"/>
</dbReference>
<evidence type="ECO:0000313" key="10">
    <source>
        <dbReference type="Proteomes" id="UP000256328"/>
    </source>
</evidence>
<dbReference type="GO" id="GO:0008531">
    <property type="term" value="F:riboflavin kinase activity"/>
    <property type="evidence" value="ECO:0007669"/>
    <property type="project" value="UniProtKB-EC"/>
</dbReference>
<dbReference type="EMBL" id="PDLN01000014">
    <property type="protein sequence ID" value="RDW66601.1"/>
    <property type="molecule type" value="Genomic_DNA"/>
</dbReference>
<comment type="catalytic activity">
    <reaction evidence="7">
        <text>riboflavin + ATP = FMN + ADP + H(+)</text>
        <dbReference type="Rhea" id="RHEA:14357"/>
        <dbReference type="ChEBI" id="CHEBI:15378"/>
        <dbReference type="ChEBI" id="CHEBI:30616"/>
        <dbReference type="ChEBI" id="CHEBI:57986"/>
        <dbReference type="ChEBI" id="CHEBI:58210"/>
        <dbReference type="ChEBI" id="CHEBI:456216"/>
        <dbReference type="EC" id="2.7.1.26"/>
    </reaction>
</comment>
<dbReference type="UniPathway" id="UPA00276">
    <property type="reaction ID" value="UER00406"/>
</dbReference>
<keyword evidence="1" id="KW-0285">Flavoprotein</keyword>
<keyword evidence="4" id="KW-0547">Nucleotide-binding</keyword>
<dbReference type="GO" id="GO:0005739">
    <property type="term" value="C:mitochondrion"/>
    <property type="evidence" value="ECO:0007669"/>
    <property type="project" value="TreeGrafter"/>
</dbReference>
<keyword evidence="2" id="KW-0288">FMN</keyword>
<protein>
    <recommendedName>
        <fullName evidence="11">Riboflavin kinase</fullName>
    </recommendedName>
</protein>
<proteinExistence type="predicted"/>
<evidence type="ECO:0000256" key="2">
    <source>
        <dbReference type="ARBA" id="ARBA00022643"/>
    </source>
</evidence>
<sequence>MIPGSSLSHVETSQTQWSELAPVPLEEHTSPPYEEANILDRAGSPADFTIRRKPVNQSQPKLTAQPVICDDAASLTQRAGSSTTTDQGPFGLHEISTVSSTSSFASQISTASSHVRSTYREARHFAGGLIHHPAESTKHFSILRHSYGLVFYQGTSTSVVISIFSDAPLQSDRTIWLQNKGWSGKTGMGLRSLVGFNGSWLNVTPTTRVTSEQLKPTDERAWQRDIANFRKKAPKNIREYHRLRETIVVRIPVEAEDGYFRLVLCADGRKKMLCPSPVFRILSASTNPSSIRGASLTTLPLEVGAKVVTTIANAAIQARVGPIATAVQNQAQQRMPAWLGNATTVYEASAADRVNSAVESVNDQYNLIRDTSFNHIGGEYGVYDQGPRSPYPVQFVGRAEPSLGSLNIPTANLTRVPEMVLHRLHGFYFGWARFSGNKPTEQTFDKQWNQAVISVLPVKISELARVRLSDSGNRAVKISLVEDNPDVPSLFDGSQFEIRVLGFLRPHLPPDMEVRPEIEAEAEMLEMINDIMVTQALLGRPAWGPDTTSQGEGVDEPLQRVKSRAVEGRIYGQRVIDSIPFHRAGIRLPVDEIRDKSLGAGGFYIVR</sequence>
<dbReference type="Gene3D" id="2.40.30.30">
    <property type="entry name" value="Riboflavin kinase-like"/>
    <property type="match status" value="1"/>
</dbReference>
<feature type="compositionally biased region" description="Polar residues" evidence="8">
    <location>
        <begin position="1"/>
        <end position="18"/>
    </location>
</feature>
<dbReference type="GO" id="GO:0009398">
    <property type="term" value="P:FMN biosynthetic process"/>
    <property type="evidence" value="ECO:0007669"/>
    <property type="project" value="UniProtKB-UniPathway"/>
</dbReference>
<dbReference type="GO" id="GO:0009231">
    <property type="term" value="P:riboflavin biosynthetic process"/>
    <property type="evidence" value="ECO:0007669"/>
    <property type="project" value="InterPro"/>
</dbReference>
<dbReference type="InterPro" id="IPR023465">
    <property type="entry name" value="Riboflavin_kinase_dom_sf"/>
</dbReference>
<name>A0A3D8QY44_9HELO</name>
<keyword evidence="6" id="KW-0067">ATP-binding</keyword>
<organism evidence="9 10">
    <name type="scientific">Coleophoma crateriformis</name>
    <dbReference type="NCBI Taxonomy" id="565419"/>
    <lineage>
        <taxon>Eukaryota</taxon>
        <taxon>Fungi</taxon>
        <taxon>Dikarya</taxon>
        <taxon>Ascomycota</taxon>
        <taxon>Pezizomycotina</taxon>
        <taxon>Leotiomycetes</taxon>
        <taxon>Helotiales</taxon>
        <taxon>Dermateaceae</taxon>
        <taxon>Coleophoma</taxon>
    </lineage>
</organism>
<evidence type="ECO:0000256" key="4">
    <source>
        <dbReference type="ARBA" id="ARBA00022741"/>
    </source>
</evidence>
<evidence type="ECO:0000256" key="1">
    <source>
        <dbReference type="ARBA" id="ARBA00022630"/>
    </source>
</evidence>
<accession>A0A3D8QY44</accession>
<gene>
    <name evidence="9" type="ORF">BP5796_09350</name>
</gene>
<dbReference type="InterPro" id="IPR023468">
    <property type="entry name" value="Riboflavin_kinase"/>
</dbReference>
<evidence type="ECO:0000256" key="7">
    <source>
        <dbReference type="ARBA" id="ARBA00047880"/>
    </source>
</evidence>
<evidence type="ECO:0000256" key="3">
    <source>
        <dbReference type="ARBA" id="ARBA00022679"/>
    </source>
</evidence>
<evidence type="ECO:0000256" key="6">
    <source>
        <dbReference type="ARBA" id="ARBA00022840"/>
    </source>
</evidence>
<evidence type="ECO:0008006" key="11">
    <source>
        <dbReference type="Google" id="ProtNLM"/>
    </source>
</evidence>
<reference evidence="9 10" key="1">
    <citation type="journal article" date="2018" name="IMA Fungus">
        <title>IMA Genome-F 9: Draft genome sequence of Annulohypoxylon stygium, Aspergillus mulundensis, Berkeleyomyces basicola (syn. Thielaviopsis basicola), Ceratocystis smalleyi, two Cercospora beticola strains, Coleophoma cylindrospora, Fusarium fracticaudum, Phialophora cf. hyalina, and Morchella septimelata.</title>
        <authorList>
            <person name="Wingfield B.D."/>
            <person name="Bills G.F."/>
            <person name="Dong Y."/>
            <person name="Huang W."/>
            <person name="Nel W.J."/>
            <person name="Swalarsk-Parry B.S."/>
            <person name="Vaghefi N."/>
            <person name="Wilken P.M."/>
            <person name="An Z."/>
            <person name="de Beer Z.W."/>
            <person name="De Vos L."/>
            <person name="Chen L."/>
            <person name="Duong T.A."/>
            <person name="Gao Y."/>
            <person name="Hammerbacher A."/>
            <person name="Kikkert J.R."/>
            <person name="Li Y."/>
            <person name="Li H."/>
            <person name="Li K."/>
            <person name="Li Q."/>
            <person name="Liu X."/>
            <person name="Ma X."/>
            <person name="Naidoo K."/>
            <person name="Pethybridge S.J."/>
            <person name="Sun J."/>
            <person name="Steenkamp E.T."/>
            <person name="van der Nest M.A."/>
            <person name="van Wyk S."/>
            <person name="Wingfield M.J."/>
            <person name="Xiong C."/>
            <person name="Yue Q."/>
            <person name="Zhang X."/>
        </authorList>
    </citation>
    <scope>NUCLEOTIDE SEQUENCE [LARGE SCALE GENOMIC DNA]</scope>
    <source>
        <strain evidence="9 10">BP5796</strain>
    </source>
</reference>
<dbReference type="AlphaFoldDB" id="A0A3D8QY44"/>
<dbReference type="OrthoDB" id="276388at2759"/>